<protein>
    <recommendedName>
        <fullName evidence="1">Copper amine oxidase-like N-terminal domain-containing protein</fullName>
    </recommendedName>
</protein>
<dbReference type="InterPro" id="IPR036582">
    <property type="entry name" value="Mao_N_sf"/>
</dbReference>
<proteinExistence type="predicted"/>
<evidence type="ECO:0000259" key="1">
    <source>
        <dbReference type="Pfam" id="PF07833"/>
    </source>
</evidence>
<keyword evidence="3" id="KW-1185">Reference proteome</keyword>
<reference evidence="2 3" key="1">
    <citation type="submission" date="2010-11" db="EMBL/GenBank/DDBJ databases">
        <title>Complete sequence of Halanaerobium sp. sapolanicus.</title>
        <authorList>
            <consortium name="US DOE Joint Genome Institute"/>
            <person name="Lucas S."/>
            <person name="Copeland A."/>
            <person name="Lapidus A."/>
            <person name="Cheng J.-F."/>
            <person name="Bruce D."/>
            <person name="Goodwin L."/>
            <person name="Pitluck S."/>
            <person name="Davenport K."/>
            <person name="Detter J.C."/>
            <person name="Han C."/>
            <person name="Tapia R."/>
            <person name="Land M."/>
            <person name="Hauser L."/>
            <person name="Jeffries C."/>
            <person name="Kyrpides N."/>
            <person name="Ivanova N."/>
            <person name="Mikhailova N."/>
            <person name="Begemann M.B."/>
            <person name="Mormile M.R."/>
            <person name="Wall J.D."/>
            <person name="Elias D.A."/>
            <person name="Woyke T."/>
        </authorList>
    </citation>
    <scope>NUCLEOTIDE SEQUENCE [LARGE SCALE GENOMIC DNA]</scope>
    <source>
        <strain evidence="3">sapolanicus</strain>
    </source>
</reference>
<organism evidence="2 3">
    <name type="scientific">Halanaerobium hydrogeniformans</name>
    <name type="common">Halanaerobium sp. (strain sapolanicus)</name>
    <dbReference type="NCBI Taxonomy" id="656519"/>
    <lineage>
        <taxon>Bacteria</taxon>
        <taxon>Bacillati</taxon>
        <taxon>Bacillota</taxon>
        <taxon>Clostridia</taxon>
        <taxon>Halanaerobiales</taxon>
        <taxon>Halanaerobiaceae</taxon>
        <taxon>Halanaerobium</taxon>
    </lineage>
</organism>
<dbReference type="KEGG" id="has:Halsa_1175"/>
<dbReference type="EMBL" id="CP002304">
    <property type="protein sequence ID" value="ADQ14606.1"/>
    <property type="molecule type" value="Genomic_DNA"/>
</dbReference>
<dbReference type="Gene3D" id="2.60.40.10">
    <property type="entry name" value="Immunoglobulins"/>
    <property type="match status" value="1"/>
</dbReference>
<dbReference type="RefSeq" id="WP_013405688.1">
    <property type="nucleotide sequence ID" value="NC_014654.1"/>
</dbReference>
<dbReference type="AlphaFoldDB" id="E4RK54"/>
<dbReference type="SUPFAM" id="SSF117074">
    <property type="entry name" value="Hypothetical protein PA1324"/>
    <property type="match status" value="1"/>
</dbReference>
<dbReference type="STRING" id="656519.Halsa_1175"/>
<dbReference type="InterPro" id="IPR012854">
    <property type="entry name" value="Cu_amine_oxidase-like_N"/>
</dbReference>
<feature type="domain" description="Copper amine oxidase-like N-terminal" evidence="1">
    <location>
        <begin position="54"/>
        <end position="145"/>
    </location>
</feature>
<evidence type="ECO:0000313" key="3">
    <source>
        <dbReference type="Proteomes" id="UP000007434"/>
    </source>
</evidence>
<dbReference type="HOGENOM" id="CLU_296257_0_0_9"/>
<gene>
    <name evidence="2" type="ordered locus">Halsa_1175</name>
</gene>
<name>E4RK54_HALHG</name>
<accession>E4RK54</accession>
<evidence type="ECO:0000313" key="2">
    <source>
        <dbReference type="EMBL" id="ADQ14606.1"/>
    </source>
</evidence>
<sequence length="1019" mass="117664">MIKLNQKFSLFLLILILSIIYNMQVQAEIYPTQVKLIIQSRQAIVGQDDFFEIIEMDEYILIPLVSLSRWLDIDLNYDRNNKLLTVYYEEKDINLIVDLKYKIYYDFPDWSKDPPKIVEGDFYVAVDLIEHLTGAKVDWQPRRQELVLDYDYSELEDGEKITEVRIKKRPDEIIIEPEVTGPDFYLAAIQYKFGFDYEFTDEPDDDSLEFNKILYLYGRAGDWAISTGHTLEYDFDSEEYEFENKLLRARNIENDRIIIIGDNKFRFPNTIGRTDIRGFYLQYPLQQISDRRAYTAVSGEAEEGSNVTLYVNDRKIDNKYLYQGESEYYFENVPITEERTNIIRILIEDIDGRETEIVKKVAGSLNVFPKGTNEGVYTFGSNNRRTDSESFFELGGMQIKYAPSAGTSLFWELGVEKIYNNSDSDDYNLGNLLRVAVSPEDLPLVFLADWLAGRDVDLVEHGVRASTLYTKEDGYIKASVAYVPPLVEKRVNADAGQQALINLEKELNQNWNLDLGLENHRSILDMDNFEVSTINLAFDYSDKARNTLTIAAEYGNREEEIYWRSLDFTETGRDWFDISLTGRTFRGPARLGSEIIYVISDIDFYDDLEDIDLSKREDFASVKLNLSSSLTDNLVLSGGLSSSFTWLEGDRLESDADVDLRVRLKTGDYTSITAGISTDIDYRKDKYGFESTSEVQEVELFLRHDIPRSITLTTGVKKTFLDDESYLRSNAGLDYDNPDNDWRLSLDYEYIAPYGTRENPQQKYGIGFKKHLFSGLEALFNFERTFASSRSEEPVYEASIYLSQVLGFTKDRVIGQKYPRIQRETYNSFIAGLVYLDINGTGKRDPGDPLLSGISISNDGRRINTDEEGYFIFENLRSGLYKIGFNLRELPEEYKVLTQDKVIQIRENENIFLEFALTQMGELKGKITLDQDKFIEKYTEDIQINLIKFEIVELNRIIFSRSDGSFIARNIPLGQYKLRVVEDSLPEGTMLEEKGIYEFDITTDSLVNQDIKITLVPSN</sequence>
<dbReference type="SUPFAM" id="SSF55383">
    <property type="entry name" value="Copper amine oxidase, domain N"/>
    <property type="match status" value="1"/>
</dbReference>
<reference evidence="2 3" key="2">
    <citation type="journal article" date="2011" name="J. Bacteriol.">
        <title>Complete Genome Sequence of the Haloalkaliphilic, Hydrogen Producing Halanaerobium hydrogenoformans.</title>
        <authorList>
            <person name="Brown S.D."/>
            <person name="Begemann M.B."/>
            <person name="Mormile M.R."/>
            <person name="Wall J.D."/>
            <person name="Han C.S."/>
            <person name="Goodwin L.A."/>
            <person name="Pitluck S."/>
            <person name="Land M.L."/>
            <person name="Hauser L.J."/>
            <person name="Elias D.A."/>
        </authorList>
    </citation>
    <scope>NUCLEOTIDE SEQUENCE [LARGE SCALE GENOMIC DNA]</scope>
    <source>
        <strain evidence="3">sapolanicus</strain>
    </source>
</reference>
<dbReference type="Proteomes" id="UP000007434">
    <property type="component" value="Chromosome"/>
</dbReference>
<dbReference type="Pfam" id="PF07833">
    <property type="entry name" value="Cu_amine_oxidN1"/>
    <property type="match status" value="1"/>
</dbReference>
<dbReference type="eggNOG" id="COG3188">
    <property type="taxonomic scope" value="Bacteria"/>
</dbReference>
<dbReference type="OrthoDB" id="2110000at2"/>
<dbReference type="InterPro" id="IPR013783">
    <property type="entry name" value="Ig-like_fold"/>
</dbReference>